<reference evidence="1 2" key="1">
    <citation type="journal article" date="2018" name="Science">
        <title>The opium poppy genome and morphinan production.</title>
        <authorList>
            <person name="Guo L."/>
            <person name="Winzer T."/>
            <person name="Yang X."/>
            <person name="Li Y."/>
            <person name="Ning Z."/>
            <person name="He Z."/>
            <person name="Teodor R."/>
            <person name="Lu Y."/>
            <person name="Bowser T.A."/>
            <person name="Graham I.A."/>
            <person name="Ye K."/>
        </authorList>
    </citation>
    <scope>NUCLEOTIDE SEQUENCE [LARGE SCALE GENOMIC DNA]</scope>
    <source>
        <strain evidence="2">cv. HN1</strain>
        <tissue evidence="1">Leaves</tissue>
    </source>
</reference>
<dbReference type="AlphaFoldDB" id="A0A4Y7KIU1"/>
<dbReference type="Gramene" id="RZC73264">
    <property type="protein sequence ID" value="RZC73264"/>
    <property type="gene ID" value="C5167_048742"/>
</dbReference>
<keyword evidence="2" id="KW-1185">Reference proteome</keyword>
<name>A0A4Y7KIU1_PAPSO</name>
<dbReference type="Proteomes" id="UP000316621">
    <property type="component" value="Chromosome 8"/>
</dbReference>
<accession>A0A4Y7KIU1</accession>
<proteinExistence type="predicted"/>
<organism evidence="1 2">
    <name type="scientific">Papaver somniferum</name>
    <name type="common">Opium poppy</name>
    <dbReference type="NCBI Taxonomy" id="3469"/>
    <lineage>
        <taxon>Eukaryota</taxon>
        <taxon>Viridiplantae</taxon>
        <taxon>Streptophyta</taxon>
        <taxon>Embryophyta</taxon>
        <taxon>Tracheophyta</taxon>
        <taxon>Spermatophyta</taxon>
        <taxon>Magnoliopsida</taxon>
        <taxon>Ranunculales</taxon>
        <taxon>Papaveraceae</taxon>
        <taxon>Papaveroideae</taxon>
        <taxon>Papaver</taxon>
    </lineage>
</organism>
<sequence length="99" mass="11822">MDRFRAITYSWRKHQLQGRIEEGKRLKSIVDFMKRMPILELNYEFICTSNTRSRSIKQGNTCVVWSSWVYQGKKALQPELNLGWKINEDGHCHSNQQFE</sequence>
<dbReference type="EMBL" id="CM010722">
    <property type="protein sequence ID" value="RZC73264.1"/>
    <property type="molecule type" value="Genomic_DNA"/>
</dbReference>
<evidence type="ECO:0000313" key="1">
    <source>
        <dbReference type="EMBL" id="RZC73264.1"/>
    </source>
</evidence>
<gene>
    <name evidence="1" type="ORF">C5167_048742</name>
</gene>
<protein>
    <submittedName>
        <fullName evidence="1">Uncharacterized protein</fullName>
    </submittedName>
</protein>
<evidence type="ECO:0000313" key="2">
    <source>
        <dbReference type="Proteomes" id="UP000316621"/>
    </source>
</evidence>